<gene>
    <name evidence="2" type="ORF">RM697_13325</name>
</gene>
<keyword evidence="1" id="KW-0812">Transmembrane</keyword>
<evidence type="ECO:0000256" key="1">
    <source>
        <dbReference type="SAM" id="Phobius"/>
    </source>
</evidence>
<evidence type="ECO:0000313" key="2">
    <source>
        <dbReference type="EMBL" id="MDT0559635.1"/>
    </source>
</evidence>
<keyword evidence="3" id="KW-1185">Reference proteome</keyword>
<dbReference type="Proteomes" id="UP001259492">
    <property type="component" value="Unassembled WGS sequence"/>
</dbReference>
<name>A0ABU2YPA6_9FLAO</name>
<organism evidence="2 3">
    <name type="scientific">Microcosmobacter mediterraneus</name>
    <dbReference type="NCBI Taxonomy" id="3075607"/>
    <lineage>
        <taxon>Bacteria</taxon>
        <taxon>Pseudomonadati</taxon>
        <taxon>Bacteroidota</taxon>
        <taxon>Flavobacteriia</taxon>
        <taxon>Flavobacteriales</taxon>
        <taxon>Flavobacteriaceae</taxon>
        <taxon>Microcosmobacter</taxon>
    </lineage>
</organism>
<evidence type="ECO:0000313" key="3">
    <source>
        <dbReference type="Proteomes" id="UP001259492"/>
    </source>
</evidence>
<reference evidence="2 3" key="1">
    <citation type="submission" date="2023-09" db="EMBL/GenBank/DDBJ databases">
        <authorList>
            <person name="Rey-Velasco X."/>
        </authorList>
    </citation>
    <scope>NUCLEOTIDE SEQUENCE [LARGE SCALE GENOMIC DNA]</scope>
    <source>
        <strain evidence="2 3">W332</strain>
    </source>
</reference>
<dbReference type="InterPro" id="IPR045749">
    <property type="entry name" value="DUF6090"/>
</dbReference>
<accession>A0ABU2YPA6</accession>
<keyword evidence="1" id="KW-0472">Membrane</keyword>
<comment type="caution">
    <text evidence="2">The sequence shown here is derived from an EMBL/GenBank/DDBJ whole genome shotgun (WGS) entry which is preliminary data.</text>
</comment>
<protein>
    <submittedName>
        <fullName evidence="2">DUF6090 family protein</fullName>
    </submittedName>
</protein>
<keyword evidence="1" id="KW-1133">Transmembrane helix</keyword>
<feature type="transmembrane region" description="Helical" evidence="1">
    <location>
        <begin position="21"/>
        <end position="42"/>
    </location>
</feature>
<sequence>MIKFFRHIRRSLIQKNQMGKYFKYAIGEIILVVIGILIALQINNWNEGRKNKSTENEYYCRLHLDIVQDYIQIDNLIDKISKRQKYANQFLRLILQKNYDAQTLNLQYIKTIRGSVANFKPNKTTYEDIKSGGNLNLITDVSIKNGLDEYYKNIQPYTETIQQYINFATDSYNRLNINVRENGIAVAVVSTDSIGIPGYKFEPDILKMLEKDTVGNISEKLYNTYYDTAYKIASNMERRVQLLKYIKLEVEKTKQLLETKCNQVKAND</sequence>
<dbReference type="Pfam" id="PF19578">
    <property type="entry name" value="DUF6090"/>
    <property type="match status" value="1"/>
</dbReference>
<proteinExistence type="predicted"/>
<dbReference type="RefSeq" id="WP_311428399.1">
    <property type="nucleotide sequence ID" value="NZ_JAVRIA010000011.1"/>
</dbReference>
<dbReference type="EMBL" id="JAVRIA010000011">
    <property type="protein sequence ID" value="MDT0559635.1"/>
    <property type="molecule type" value="Genomic_DNA"/>
</dbReference>